<protein>
    <submittedName>
        <fullName evidence="1 3">Uncharacterized protein</fullName>
    </submittedName>
</protein>
<reference evidence="3" key="1">
    <citation type="submission" date="2017-02" db="UniProtKB">
        <authorList>
            <consortium name="WormBaseParasite"/>
        </authorList>
    </citation>
    <scope>IDENTIFICATION</scope>
</reference>
<proteinExistence type="predicted"/>
<dbReference type="WBParaSite" id="ASIM_0001102801-mRNA-1">
    <property type="protein sequence ID" value="ASIM_0001102801-mRNA-1"/>
    <property type="gene ID" value="ASIM_0001102801"/>
</dbReference>
<sequence length="127" mass="14803">MTENNMVIMLYKDGLLLTDGPSTLNPLRVRSFSETNLNNVIPNFKIPQKPLRIQTKRRCKTVSFHDEGVTDENKCDEGKVTKPRRSILVQRRRSEPLPLTHMDYPTFSAWRRGSNIRNEIIKIQVDH</sequence>
<reference evidence="1 2" key="2">
    <citation type="submission" date="2018-11" db="EMBL/GenBank/DDBJ databases">
        <authorList>
            <consortium name="Pathogen Informatics"/>
        </authorList>
    </citation>
    <scope>NUCLEOTIDE SEQUENCE [LARGE SCALE GENOMIC DNA]</scope>
</reference>
<organism evidence="3">
    <name type="scientific">Anisakis simplex</name>
    <name type="common">Herring worm</name>
    <dbReference type="NCBI Taxonomy" id="6269"/>
    <lineage>
        <taxon>Eukaryota</taxon>
        <taxon>Metazoa</taxon>
        <taxon>Ecdysozoa</taxon>
        <taxon>Nematoda</taxon>
        <taxon>Chromadorea</taxon>
        <taxon>Rhabditida</taxon>
        <taxon>Spirurina</taxon>
        <taxon>Ascaridomorpha</taxon>
        <taxon>Ascaridoidea</taxon>
        <taxon>Anisakidae</taxon>
        <taxon>Anisakis</taxon>
        <taxon>Anisakis simplex complex</taxon>
    </lineage>
</organism>
<dbReference type="Proteomes" id="UP000267096">
    <property type="component" value="Unassembled WGS sequence"/>
</dbReference>
<keyword evidence="2" id="KW-1185">Reference proteome</keyword>
<evidence type="ECO:0000313" key="2">
    <source>
        <dbReference type="Proteomes" id="UP000267096"/>
    </source>
</evidence>
<dbReference type="OrthoDB" id="5846096at2759"/>
<evidence type="ECO:0000313" key="1">
    <source>
        <dbReference type="EMBL" id="VDK43244.1"/>
    </source>
</evidence>
<evidence type="ECO:0000313" key="3">
    <source>
        <dbReference type="WBParaSite" id="ASIM_0001102801-mRNA-1"/>
    </source>
</evidence>
<dbReference type="AlphaFoldDB" id="A0A0M3JSQ6"/>
<gene>
    <name evidence="1" type="ORF">ASIM_LOCUS10586</name>
</gene>
<dbReference type="EMBL" id="UYRR01031006">
    <property type="protein sequence ID" value="VDK43244.1"/>
    <property type="molecule type" value="Genomic_DNA"/>
</dbReference>
<accession>A0A0M3JSQ6</accession>
<name>A0A0M3JSQ6_ANISI</name>